<gene>
    <name evidence="3" type="ORF">OUZ56_032059</name>
</gene>
<accession>A0ABQ9ZW04</accession>
<comment type="caution">
    <text evidence="3">The sequence shown here is derived from an EMBL/GenBank/DDBJ whole genome shotgun (WGS) entry which is preliminary data.</text>
</comment>
<keyword evidence="4" id="KW-1185">Reference proteome</keyword>
<protein>
    <submittedName>
        <fullName evidence="3">Uncharacterized protein</fullName>
    </submittedName>
</protein>
<name>A0ABQ9ZW04_9CRUS</name>
<feature type="compositionally biased region" description="Basic and acidic residues" evidence="1">
    <location>
        <begin position="95"/>
        <end position="118"/>
    </location>
</feature>
<reference evidence="3 4" key="1">
    <citation type="journal article" date="2023" name="Nucleic Acids Res.">
        <title>The hologenome of Daphnia magna reveals possible DNA methylation and microbiome-mediated evolution of the host genome.</title>
        <authorList>
            <person name="Chaturvedi A."/>
            <person name="Li X."/>
            <person name="Dhandapani V."/>
            <person name="Marshall H."/>
            <person name="Kissane S."/>
            <person name="Cuenca-Cambronero M."/>
            <person name="Asole G."/>
            <person name="Calvet F."/>
            <person name="Ruiz-Romero M."/>
            <person name="Marangio P."/>
            <person name="Guigo R."/>
            <person name="Rago D."/>
            <person name="Mirbahai L."/>
            <person name="Eastwood N."/>
            <person name="Colbourne J.K."/>
            <person name="Zhou J."/>
            <person name="Mallon E."/>
            <person name="Orsini L."/>
        </authorList>
    </citation>
    <scope>NUCLEOTIDE SEQUENCE [LARGE SCALE GENOMIC DNA]</scope>
    <source>
        <strain evidence="3">LRV0_1</strain>
    </source>
</reference>
<feature type="transmembrane region" description="Helical" evidence="2">
    <location>
        <begin position="38"/>
        <end position="56"/>
    </location>
</feature>
<evidence type="ECO:0000256" key="2">
    <source>
        <dbReference type="SAM" id="Phobius"/>
    </source>
</evidence>
<sequence>MKDGQTSPAARGVTSRPTRQSVRVGVCIKDENYSPFCFSLYVFNLVFFTWCFGLFGDFSDFVKLFLGQVYRMNDEIHEYDPDLAANISPEEDTDQESRHSVDMPDHTLKSNECDRSDADSSADEVGDSCWKRLHFSYFTFSKEVMASKPKKNTKIRGECKKNT</sequence>
<keyword evidence="2" id="KW-0472">Membrane</keyword>
<organism evidence="3 4">
    <name type="scientific">Daphnia magna</name>
    <dbReference type="NCBI Taxonomy" id="35525"/>
    <lineage>
        <taxon>Eukaryota</taxon>
        <taxon>Metazoa</taxon>
        <taxon>Ecdysozoa</taxon>
        <taxon>Arthropoda</taxon>
        <taxon>Crustacea</taxon>
        <taxon>Branchiopoda</taxon>
        <taxon>Diplostraca</taxon>
        <taxon>Cladocera</taxon>
        <taxon>Anomopoda</taxon>
        <taxon>Daphniidae</taxon>
        <taxon>Daphnia</taxon>
    </lineage>
</organism>
<evidence type="ECO:0000313" key="4">
    <source>
        <dbReference type="Proteomes" id="UP001234178"/>
    </source>
</evidence>
<evidence type="ECO:0000313" key="3">
    <source>
        <dbReference type="EMBL" id="KAK4017105.1"/>
    </source>
</evidence>
<evidence type="ECO:0000256" key="1">
    <source>
        <dbReference type="SAM" id="MobiDB-lite"/>
    </source>
</evidence>
<dbReference type="EMBL" id="JAOYFB010000005">
    <property type="protein sequence ID" value="KAK4017105.1"/>
    <property type="molecule type" value="Genomic_DNA"/>
</dbReference>
<dbReference type="Proteomes" id="UP001234178">
    <property type="component" value="Unassembled WGS sequence"/>
</dbReference>
<keyword evidence="2" id="KW-1133">Transmembrane helix</keyword>
<feature type="region of interest" description="Disordered" evidence="1">
    <location>
        <begin position="81"/>
        <end position="125"/>
    </location>
</feature>
<proteinExistence type="predicted"/>
<keyword evidence="2" id="KW-0812">Transmembrane</keyword>